<dbReference type="AlphaFoldDB" id="A0A835IXI9"/>
<evidence type="ECO:0000313" key="1">
    <source>
        <dbReference type="EMBL" id="KAF9625203.1"/>
    </source>
</evidence>
<dbReference type="PANTHER" id="PTHR43382">
    <property type="entry name" value="PROLYL-TRNA SYNTHETASE"/>
    <property type="match status" value="1"/>
</dbReference>
<sequence length="126" mass="14485">MEFGNQHLASSSDQTAAACECHVCGLQWPLSALCVPYCGFWKPIAKYFHGNFGIQYNQASFKVYLDYVRYLYQRLDPIPEQERFEAFVPNSRRGVQGSTSHCLGHNFAKMFDIQYENEKGGRGMVW</sequence>
<proteinExistence type="predicted"/>
<dbReference type="Proteomes" id="UP000631114">
    <property type="component" value="Unassembled WGS sequence"/>
</dbReference>
<name>A0A835IXI9_9MAGN</name>
<comment type="caution">
    <text evidence="1">The sequence shown here is derived from an EMBL/GenBank/DDBJ whole genome shotgun (WGS) entry which is preliminary data.</text>
</comment>
<dbReference type="GO" id="GO:0017101">
    <property type="term" value="C:aminoacyl-tRNA synthetase multienzyme complex"/>
    <property type="evidence" value="ECO:0007669"/>
    <property type="project" value="TreeGrafter"/>
</dbReference>
<dbReference type="PANTHER" id="PTHR43382:SF2">
    <property type="entry name" value="BIFUNCTIONAL GLUTAMATE_PROLINE--TRNA LIGASE"/>
    <property type="match status" value="1"/>
</dbReference>
<keyword evidence="2" id="KW-1185">Reference proteome</keyword>
<evidence type="ECO:0000313" key="2">
    <source>
        <dbReference type="Proteomes" id="UP000631114"/>
    </source>
</evidence>
<accession>A0A835IXI9</accession>
<dbReference type="EMBL" id="JADFTS010000001">
    <property type="protein sequence ID" value="KAF9625203.1"/>
    <property type="molecule type" value="Genomic_DNA"/>
</dbReference>
<dbReference type="InterPro" id="IPR004499">
    <property type="entry name" value="Pro-tRNA-ligase_IIa_arc-type"/>
</dbReference>
<dbReference type="OrthoDB" id="1737835at2759"/>
<dbReference type="SUPFAM" id="SSF55681">
    <property type="entry name" value="Class II aaRS and biotin synthetases"/>
    <property type="match status" value="1"/>
</dbReference>
<dbReference type="GO" id="GO:0005737">
    <property type="term" value="C:cytoplasm"/>
    <property type="evidence" value="ECO:0007669"/>
    <property type="project" value="InterPro"/>
</dbReference>
<dbReference type="GO" id="GO:0005524">
    <property type="term" value="F:ATP binding"/>
    <property type="evidence" value="ECO:0007669"/>
    <property type="project" value="InterPro"/>
</dbReference>
<protein>
    <submittedName>
        <fullName evidence="1">Uncharacterized protein</fullName>
    </submittedName>
</protein>
<organism evidence="1 2">
    <name type="scientific">Coptis chinensis</name>
    <dbReference type="NCBI Taxonomy" id="261450"/>
    <lineage>
        <taxon>Eukaryota</taxon>
        <taxon>Viridiplantae</taxon>
        <taxon>Streptophyta</taxon>
        <taxon>Embryophyta</taxon>
        <taxon>Tracheophyta</taxon>
        <taxon>Spermatophyta</taxon>
        <taxon>Magnoliopsida</taxon>
        <taxon>Ranunculales</taxon>
        <taxon>Ranunculaceae</taxon>
        <taxon>Coptidoideae</taxon>
        <taxon>Coptis</taxon>
    </lineage>
</organism>
<gene>
    <name evidence="1" type="ORF">IFM89_020437</name>
</gene>
<dbReference type="GO" id="GO:0006433">
    <property type="term" value="P:prolyl-tRNA aminoacylation"/>
    <property type="evidence" value="ECO:0007669"/>
    <property type="project" value="InterPro"/>
</dbReference>
<dbReference type="Gene3D" id="3.30.930.10">
    <property type="entry name" value="Bira Bifunctional Protein, Domain 2"/>
    <property type="match status" value="1"/>
</dbReference>
<dbReference type="GO" id="GO:0004827">
    <property type="term" value="F:proline-tRNA ligase activity"/>
    <property type="evidence" value="ECO:0007669"/>
    <property type="project" value="InterPro"/>
</dbReference>
<reference evidence="1 2" key="1">
    <citation type="submission" date="2020-10" db="EMBL/GenBank/DDBJ databases">
        <title>The Coptis chinensis genome and diversification of protoberbering-type alkaloids.</title>
        <authorList>
            <person name="Wang B."/>
            <person name="Shu S."/>
            <person name="Song C."/>
            <person name="Liu Y."/>
        </authorList>
    </citation>
    <scope>NUCLEOTIDE SEQUENCE [LARGE SCALE GENOMIC DNA]</scope>
    <source>
        <strain evidence="1">HL-2020</strain>
        <tissue evidence="1">Leaf</tissue>
    </source>
</reference>
<dbReference type="InterPro" id="IPR045864">
    <property type="entry name" value="aa-tRNA-synth_II/BPL/LPL"/>
</dbReference>